<evidence type="ECO:0000313" key="5">
    <source>
        <dbReference type="Proteomes" id="UP000006727"/>
    </source>
</evidence>
<evidence type="ECO:0000313" key="3">
    <source>
        <dbReference type="EMBL" id="PNR62814.1"/>
    </source>
</evidence>
<name>A0A2K1L9W4_PHYPA</name>
<dbReference type="EnsemblPlants" id="Pp3c1_27120V3.1">
    <property type="protein sequence ID" value="PAC:32967453.CDS.1"/>
    <property type="gene ID" value="Pp3c1_27120"/>
</dbReference>
<dbReference type="SUPFAM" id="SSF47699">
    <property type="entry name" value="Bifunctional inhibitor/lipid-transfer protein/seed storage 2S albumin"/>
    <property type="match status" value="1"/>
</dbReference>
<dbReference type="PaxDb" id="3218-PP1S21_170V6.1"/>
<keyword evidence="5" id="KW-1185">Reference proteome</keyword>
<dbReference type="AlphaFoldDB" id="A0A2K1L9W4"/>
<keyword evidence="1" id="KW-0732">Signal</keyword>
<reference evidence="3 5" key="2">
    <citation type="journal article" date="2018" name="Plant J.">
        <title>The Physcomitrella patens chromosome-scale assembly reveals moss genome structure and evolution.</title>
        <authorList>
            <person name="Lang D."/>
            <person name="Ullrich K.K."/>
            <person name="Murat F."/>
            <person name="Fuchs J."/>
            <person name="Jenkins J."/>
            <person name="Haas F.B."/>
            <person name="Piednoel M."/>
            <person name="Gundlach H."/>
            <person name="Van Bel M."/>
            <person name="Meyberg R."/>
            <person name="Vives C."/>
            <person name="Morata J."/>
            <person name="Symeonidi A."/>
            <person name="Hiss M."/>
            <person name="Muchero W."/>
            <person name="Kamisugi Y."/>
            <person name="Saleh O."/>
            <person name="Blanc G."/>
            <person name="Decker E.L."/>
            <person name="van Gessel N."/>
            <person name="Grimwood J."/>
            <person name="Hayes R.D."/>
            <person name="Graham S.W."/>
            <person name="Gunter L.E."/>
            <person name="McDaniel S.F."/>
            <person name="Hoernstein S.N.W."/>
            <person name="Larsson A."/>
            <person name="Li F.W."/>
            <person name="Perroud P.F."/>
            <person name="Phillips J."/>
            <person name="Ranjan P."/>
            <person name="Rokshar D.S."/>
            <person name="Rothfels C.J."/>
            <person name="Schneider L."/>
            <person name="Shu S."/>
            <person name="Stevenson D.W."/>
            <person name="Thummler F."/>
            <person name="Tillich M."/>
            <person name="Villarreal Aguilar J.C."/>
            <person name="Widiez T."/>
            <person name="Wong G.K."/>
            <person name="Wymore A."/>
            <person name="Zhang Y."/>
            <person name="Zimmer A.D."/>
            <person name="Quatrano R.S."/>
            <person name="Mayer K.F.X."/>
            <person name="Goodstein D."/>
            <person name="Casacuberta J.M."/>
            <person name="Vandepoele K."/>
            <person name="Reski R."/>
            <person name="Cuming A.C."/>
            <person name="Tuskan G.A."/>
            <person name="Maumus F."/>
            <person name="Salse J."/>
            <person name="Schmutz J."/>
            <person name="Rensing S.A."/>
        </authorList>
    </citation>
    <scope>NUCLEOTIDE SEQUENCE [LARGE SCALE GENOMIC DNA]</scope>
    <source>
        <strain evidence="4 5">cv. Gransden 2004</strain>
    </source>
</reference>
<gene>
    <name evidence="2" type="ORF">PHYPA_001237</name>
    <name evidence="3" type="ORF">PHYPA_001238</name>
</gene>
<dbReference type="EnsemblPlants" id="Pp3c1_27140V3.1">
    <property type="protein sequence ID" value="PAC:32968392.CDS.1"/>
    <property type="gene ID" value="Pp3c1_27140"/>
</dbReference>
<evidence type="ECO:0000313" key="2">
    <source>
        <dbReference type="EMBL" id="PNR62813.1"/>
    </source>
</evidence>
<accession>A0A2K1L9W4</accession>
<feature type="signal peptide" evidence="1">
    <location>
        <begin position="1"/>
        <end position="24"/>
    </location>
</feature>
<sequence length="216" mass="23292">MATMTGVLGFLVVLVMGVSSGAQAAPCSPQFPLSCAPHVLEPRNVRPLKICCIEVQNNFKLVNSNASLKEYCAAIQGVKLCNGPLAGNELNKALDIPNKCGVGYKKGQTCAGKWATLDLLCPLHTLLQSPYANAACSFSLPLNHHTLRSQVKLSFQSVYLFSDNLLLRSAFSRRMQHDSVLNSTTTAETGGDRDRFTNLGCVVQANVLMEAVRPIP</sequence>
<dbReference type="EMBL" id="ABEU02000001">
    <property type="protein sequence ID" value="PNR62814.1"/>
    <property type="molecule type" value="Genomic_DNA"/>
</dbReference>
<protein>
    <recommendedName>
        <fullName evidence="6">Bifunctional inhibitor/plant lipid transfer protein/seed storage helical domain-containing protein</fullName>
    </recommendedName>
</protein>
<dbReference type="InterPro" id="IPR036312">
    <property type="entry name" value="Bifun_inhib/LTP/seed_sf"/>
</dbReference>
<organism evidence="3">
    <name type="scientific">Physcomitrium patens</name>
    <name type="common">Spreading-leaved earth moss</name>
    <name type="synonym">Physcomitrella patens</name>
    <dbReference type="NCBI Taxonomy" id="3218"/>
    <lineage>
        <taxon>Eukaryota</taxon>
        <taxon>Viridiplantae</taxon>
        <taxon>Streptophyta</taxon>
        <taxon>Embryophyta</taxon>
        <taxon>Bryophyta</taxon>
        <taxon>Bryophytina</taxon>
        <taxon>Bryopsida</taxon>
        <taxon>Funariidae</taxon>
        <taxon>Funariales</taxon>
        <taxon>Funariaceae</taxon>
        <taxon>Physcomitrium</taxon>
    </lineage>
</organism>
<dbReference type="Gramene" id="Pp3c1_27140V3.1">
    <property type="protein sequence ID" value="PAC:32968392.CDS.1"/>
    <property type="gene ID" value="Pp3c1_27140"/>
</dbReference>
<dbReference type="EMBL" id="ABEU02000001">
    <property type="protein sequence ID" value="PNR62813.1"/>
    <property type="molecule type" value="Genomic_DNA"/>
</dbReference>
<proteinExistence type="predicted"/>
<dbReference type="Proteomes" id="UP000006727">
    <property type="component" value="Chromosome 1"/>
</dbReference>
<dbReference type="InParanoid" id="A0A2K1L9W4"/>
<reference evidence="3 5" key="1">
    <citation type="journal article" date="2008" name="Science">
        <title>The Physcomitrella genome reveals evolutionary insights into the conquest of land by plants.</title>
        <authorList>
            <person name="Rensing S."/>
            <person name="Lang D."/>
            <person name="Zimmer A."/>
            <person name="Terry A."/>
            <person name="Salamov A."/>
            <person name="Shapiro H."/>
            <person name="Nishiyama T."/>
            <person name="Perroud P.-F."/>
            <person name="Lindquist E."/>
            <person name="Kamisugi Y."/>
            <person name="Tanahashi T."/>
            <person name="Sakakibara K."/>
            <person name="Fujita T."/>
            <person name="Oishi K."/>
            <person name="Shin-I T."/>
            <person name="Kuroki Y."/>
            <person name="Toyoda A."/>
            <person name="Suzuki Y."/>
            <person name="Hashimoto A."/>
            <person name="Yamaguchi K."/>
            <person name="Sugano A."/>
            <person name="Kohara Y."/>
            <person name="Fujiyama A."/>
            <person name="Anterola A."/>
            <person name="Aoki S."/>
            <person name="Ashton N."/>
            <person name="Barbazuk W.B."/>
            <person name="Barker E."/>
            <person name="Bennetzen J."/>
            <person name="Bezanilla M."/>
            <person name="Blankenship R."/>
            <person name="Cho S.H."/>
            <person name="Dutcher S."/>
            <person name="Estelle M."/>
            <person name="Fawcett J.A."/>
            <person name="Gundlach H."/>
            <person name="Hanada K."/>
            <person name="Heyl A."/>
            <person name="Hicks K.A."/>
            <person name="Hugh J."/>
            <person name="Lohr M."/>
            <person name="Mayer K."/>
            <person name="Melkozernov A."/>
            <person name="Murata T."/>
            <person name="Nelson D."/>
            <person name="Pils B."/>
            <person name="Prigge M."/>
            <person name="Reiss B."/>
            <person name="Renner T."/>
            <person name="Rombauts S."/>
            <person name="Rushton P."/>
            <person name="Sanderfoot A."/>
            <person name="Schween G."/>
            <person name="Shiu S.-H."/>
            <person name="Stueber K."/>
            <person name="Theodoulou F.L."/>
            <person name="Tu H."/>
            <person name="Van de Peer Y."/>
            <person name="Verrier P.J."/>
            <person name="Waters E."/>
            <person name="Wood A."/>
            <person name="Yang L."/>
            <person name="Cove D."/>
            <person name="Cuming A."/>
            <person name="Hasebe M."/>
            <person name="Lucas S."/>
            <person name="Mishler D.B."/>
            <person name="Reski R."/>
            <person name="Grigoriev I."/>
            <person name="Quatrano R.S."/>
            <person name="Boore J.L."/>
        </authorList>
    </citation>
    <scope>NUCLEOTIDE SEQUENCE [LARGE SCALE GENOMIC DNA]</scope>
    <source>
        <strain evidence="4 5">cv. Gransden 2004</strain>
    </source>
</reference>
<feature type="chain" id="PRO_5014294056" description="Bifunctional inhibitor/plant lipid transfer protein/seed storage helical domain-containing protein" evidence="1">
    <location>
        <begin position="25"/>
        <end position="216"/>
    </location>
</feature>
<evidence type="ECO:0000256" key="1">
    <source>
        <dbReference type="SAM" id="SignalP"/>
    </source>
</evidence>
<dbReference type="Gramene" id="Pp3c1_27120V3.1">
    <property type="protein sequence ID" value="PAC:32967453.CDS.1"/>
    <property type="gene ID" value="Pp3c1_27120"/>
</dbReference>
<evidence type="ECO:0000313" key="4">
    <source>
        <dbReference type="EnsemblPlants" id="PAC:32967453.CDS.1"/>
    </source>
</evidence>
<evidence type="ECO:0008006" key="6">
    <source>
        <dbReference type="Google" id="ProtNLM"/>
    </source>
</evidence>
<reference evidence="4" key="3">
    <citation type="submission" date="2020-12" db="UniProtKB">
        <authorList>
            <consortium name="EnsemblPlants"/>
        </authorList>
    </citation>
    <scope>IDENTIFICATION</scope>
</reference>